<sequence length="96" mass="10617">DGAAAYLHSSSSQESDNGHSSDTNAQLFCPAPSEVTSDGRQRSMVLANTPARKANFIERCKSWRNSPLITKELFYLITGASNLNILWFYHQCTGFS</sequence>
<comment type="caution">
    <text evidence="2">The sequence shown here is derived from an EMBL/GenBank/DDBJ whole genome shotgun (WGS) entry which is preliminary data.</text>
</comment>
<accession>A0AAE0Y533</accession>
<evidence type="ECO:0000256" key="1">
    <source>
        <dbReference type="SAM" id="MobiDB-lite"/>
    </source>
</evidence>
<dbReference type="EMBL" id="JAWDGP010006924">
    <property type="protein sequence ID" value="KAK3732865.1"/>
    <property type="molecule type" value="Genomic_DNA"/>
</dbReference>
<evidence type="ECO:0000313" key="3">
    <source>
        <dbReference type="Proteomes" id="UP001283361"/>
    </source>
</evidence>
<evidence type="ECO:0000313" key="2">
    <source>
        <dbReference type="EMBL" id="KAK3732865.1"/>
    </source>
</evidence>
<proteinExistence type="predicted"/>
<protein>
    <submittedName>
        <fullName evidence="2">Uncharacterized protein</fullName>
    </submittedName>
</protein>
<keyword evidence="3" id="KW-1185">Reference proteome</keyword>
<feature type="compositionally biased region" description="Polar residues" evidence="1">
    <location>
        <begin position="8"/>
        <end position="25"/>
    </location>
</feature>
<reference evidence="2" key="1">
    <citation type="journal article" date="2023" name="G3 (Bethesda)">
        <title>A reference genome for the long-term kleptoplast-retaining sea slug Elysia crispata morphotype clarki.</title>
        <authorList>
            <person name="Eastman K.E."/>
            <person name="Pendleton A.L."/>
            <person name="Shaikh M.A."/>
            <person name="Suttiyut T."/>
            <person name="Ogas R."/>
            <person name="Tomko P."/>
            <person name="Gavelis G."/>
            <person name="Widhalm J.R."/>
            <person name="Wisecaver J.H."/>
        </authorList>
    </citation>
    <scope>NUCLEOTIDE SEQUENCE</scope>
    <source>
        <strain evidence="2">ECLA1</strain>
    </source>
</reference>
<gene>
    <name evidence="2" type="ORF">RRG08_056695</name>
</gene>
<name>A0AAE0Y533_9GAST</name>
<dbReference type="Proteomes" id="UP001283361">
    <property type="component" value="Unassembled WGS sequence"/>
</dbReference>
<organism evidence="2 3">
    <name type="scientific">Elysia crispata</name>
    <name type="common">lettuce slug</name>
    <dbReference type="NCBI Taxonomy" id="231223"/>
    <lineage>
        <taxon>Eukaryota</taxon>
        <taxon>Metazoa</taxon>
        <taxon>Spiralia</taxon>
        <taxon>Lophotrochozoa</taxon>
        <taxon>Mollusca</taxon>
        <taxon>Gastropoda</taxon>
        <taxon>Heterobranchia</taxon>
        <taxon>Euthyneura</taxon>
        <taxon>Panpulmonata</taxon>
        <taxon>Sacoglossa</taxon>
        <taxon>Placobranchoidea</taxon>
        <taxon>Plakobranchidae</taxon>
        <taxon>Elysia</taxon>
    </lineage>
</organism>
<feature type="non-terminal residue" evidence="2">
    <location>
        <position position="96"/>
    </location>
</feature>
<dbReference type="AlphaFoldDB" id="A0AAE0Y533"/>
<feature type="region of interest" description="Disordered" evidence="1">
    <location>
        <begin position="1"/>
        <end position="25"/>
    </location>
</feature>